<dbReference type="EMBL" id="JQCP01000002">
    <property type="protein sequence ID" value="KRO02162.1"/>
    <property type="molecule type" value="Genomic_DNA"/>
</dbReference>
<name>A0ABR5Q0A3_9ACTN</name>
<dbReference type="RefSeq" id="WP_003149154.1">
    <property type="nucleotide sequence ID" value="NZ_JQCP01000002.1"/>
</dbReference>
<comment type="caution">
    <text evidence="1">The sequence shown here is derived from an EMBL/GenBank/DDBJ whole genome shotgun (WGS) entry which is preliminary data.</text>
</comment>
<protein>
    <submittedName>
        <fullName evidence="1">Uncharacterized protein</fullName>
    </submittedName>
</protein>
<proteinExistence type="predicted"/>
<evidence type="ECO:0000313" key="1">
    <source>
        <dbReference type="EMBL" id="KRO02162.1"/>
    </source>
</evidence>
<dbReference type="Proteomes" id="UP000051927">
    <property type="component" value="Unassembled WGS sequence"/>
</dbReference>
<evidence type="ECO:0000313" key="2">
    <source>
        <dbReference type="Proteomes" id="UP000051927"/>
    </source>
</evidence>
<gene>
    <name evidence="1" type="ORF">IV60_GL000583</name>
</gene>
<keyword evidence="2" id="KW-1185">Reference proteome</keyword>
<organism evidence="1 2">
    <name type="scientific">Lancefieldella rimae</name>
    <dbReference type="NCBI Taxonomy" id="1383"/>
    <lineage>
        <taxon>Bacteria</taxon>
        <taxon>Bacillati</taxon>
        <taxon>Actinomycetota</taxon>
        <taxon>Coriobacteriia</taxon>
        <taxon>Coriobacteriales</taxon>
        <taxon>Atopobiaceae</taxon>
        <taxon>Lancefieldella</taxon>
    </lineage>
</organism>
<sequence length="290" mass="30950">MGAYKPFSIDIDGLELKAQSEGMSKDGLYIDWATGITGWFESPPAKVSMTERGQGHGSFDIPDEAVLFSARTAVIGVVASTIDSDIAAALRRNLLSRTSRIVRVTVRDGEEETFAHGYITVKWTNSRLDHLQNGEITFVAANPRRYSTTVHTGYMAASGTTDDGGLIYDAGQVLHWPLKWGEQAPRENICTVQNHGTATAYPVITLSGDLEAGAAITGDGCELVYTQPVYTGSPVVLDCLSRIATINGVDVTRSLSSRTFPGVLPGDSLTLVLGASGTGSASVELRDTYI</sequence>
<dbReference type="GeneID" id="84904390"/>
<reference evidence="1 2" key="1">
    <citation type="journal article" date="2015" name="Genome Announc.">
        <title>Expanding the biotechnology potential of lactobacilli through comparative genomics of 213 strains and associated genera.</title>
        <authorList>
            <person name="Sun Z."/>
            <person name="Harris H.M."/>
            <person name="McCann A."/>
            <person name="Guo C."/>
            <person name="Argimon S."/>
            <person name="Zhang W."/>
            <person name="Yang X."/>
            <person name="Jeffery I.B."/>
            <person name="Cooney J.C."/>
            <person name="Kagawa T.F."/>
            <person name="Liu W."/>
            <person name="Song Y."/>
            <person name="Salvetti E."/>
            <person name="Wrobel A."/>
            <person name="Rasinkangas P."/>
            <person name="Parkhill J."/>
            <person name="Rea M.C."/>
            <person name="O'Sullivan O."/>
            <person name="Ritari J."/>
            <person name="Douillard F.P."/>
            <person name="Paul Ross R."/>
            <person name="Yang R."/>
            <person name="Briner A.E."/>
            <person name="Felis G.E."/>
            <person name="de Vos W.M."/>
            <person name="Barrangou R."/>
            <person name="Klaenhammer T.R."/>
            <person name="Caufield P.W."/>
            <person name="Cui Y."/>
            <person name="Zhang H."/>
            <person name="O'Toole P.W."/>
        </authorList>
    </citation>
    <scope>NUCLEOTIDE SEQUENCE [LARGE SCALE GENOMIC DNA]</scope>
    <source>
        <strain evidence="1 2">DSM 7090</strain>
    </source>
</reference>
<accession>A0ABR5Q0A3</accession>